<evidence type="ECO:0000256" key="1">
    <source>
        <dbReference type="SAM" id="MobiDB-lite"/>
    </source>
</evidence>
<dbReference type="Proteomes" id="UP001165090">
    <property type="component" value="Unassembled WGS sequence"/>
</dbReference>
<feature type="non-terminal residue" evidence="2">
    <location>
        <position position="289"/>
    </location>
</feature>
<evidence type="ECO:0000313" key="2">
    <source>
        <dbReference type="EMBL" id="GLI66044.1"/>
    </source>
</evidence>
<evidence type="ECO:0000313" key="3">
    <source>
        <dbReference type="Proteomes" id="UP001165090"/>
    </source>
</evidence>
<dbReference type="EMBL" id="BSDZ01000027">
    <property type="protein sequence ID" value="GLI66044.1"/>
    <property type="molecule type" value="Genomic_DNA"/>
</dbReference>
<gene>
    <name evidence="2" type="ORF">VaNZ11_009754</name>
</gene>
<reference evidence="2 3" key="1">
    <citation type="journal article" date="2023" name="IScience">
        <title>Expanded male sex-determining region conserved during the evolution of homothallism in the green alga Volvox.</title>
        <authorList>
            <person name="Yamamoto K."/>
            <person name="Matsuzaki R."/>
            <person name="Mahakham W."/>
            <person name="Heman W."/>
            <person name="Sekimoto H."/>
            <person name="Kawachi M."/>
            <person name="Minakuchi Y."/>
            <person name="Toyoda A."/>
            <person name="Nozaki H."/>
        </authorList>
    </citation>
    <scope>NUCLEOTIDE SEQUENCE [LARGE SCALE GENOMIC DNA]</scope>
    <source>
        <strain evidence="2 3">NIES-4468</strain>
    </source>
</reference>
<feature type="compositionally biased region" description="Basic and acidic residues" evidence="1">
    <location>
        <begin position="194"/>
        <end position="207"/>
    </location>
</feature>
<feature type="region of interest" description="Disordered" evidence="1">
    <location>
        <begin position="48"/>
        <end position="70"/>
    </location>
</feature>
<comment type="caution">
    <text evidence="2">The sequence shown here is derived from an EMBL/GenBank/DDBJ whole genome shotgun (WGS) entry which is preliminary data.</text>
</comment>
<keyword evidence="3" id="KW-1185">Reference proteome</keyword>
<feature type="compositionally biased region" description="Polar residues" evidence="1">
    <location>
        <begin position="147"/>
        <end position="193"/>
    </location>
</feature>
<sequence>DENPCTHDAVLEHVRRSGVGSIESQLTGLQQSLAAVQVMLIDMQLRQKHEEKEQPQPQPLQHAQSVAGRRNSAAKTAAAAMSVAPVVPQPLPSPSLHYYKRSTAGGSAGADGVMSGVNENRSGPRGLVAPLTHGSRYCPDVGHVTSDEQTSAAGASSLSREVSQQRGLMADMTQTQQVIRSQGPQQVIQSQGPQEEHDRNMRSYGQDKREYVRKLQPATSTASDAAMLQSVSQQLSQLLPQHLLSRQLQQLQQLQQQHHAPKVSGKPDIPPEYRIWRTAAFRACTGESH</sequence>
<feature type="non-terminal residue" evidence="2">
    <location>
        <position position="1"/>
    </location>
</feature>
<protein>
    <submittedName>
        <fullName evidence="2">Uncharacterized protein</fullName>
    </submittedName>
</protein>
<accession>A0ABQ5S8C4</accession>
<organism evidence="2 3">
    <name type="scientific">Volvox africanus</name>
    <dbReference type="NCBI Taxonomy" id="51714"/>
    <lineage>
        <taxon>Eukaryota</taxon>
        <taxon>Viridiplantae</taxon>
        <taxon>Chlorophyta</taxon>
        <taxon>core chlorophytes</taxon>
        <taxon>Chlorophyceae</taxon>
        <taxon>CS clade</taxon>
        <taxon>Chlamydomonadales</taxon>
        <taxon>Volvocaceae</taxon>
        <taxon>Volvox</taxon>
    </lineage>
</organism>
<proteinExistence type="predicted"/>
<name>A0ABQ5S8C4_9CHLO</name>
<feature type="region of interest" description="Disordered" evidence="1">
    <location>
        <begin position="139"/>
        <end position="207"/>
    </location>
</feature>